<evidence type="ECO:0000313" key="1">
    <source>
        <dbReference type="EMBL" id="ACQ79733.1"/>
    </source>
</evidence>
<evidence type="ECO:0008006" key="3">
    <source>
        <dbReference type="Google" id="ProtNLM"/>
    </source>
</evidence>
<dbReference type="STRING" id="471853.Bcav_1477"/>
<evidence type="ECO:0000313" key="2">
    <source>
        <dbReference type="Proteomes" id="UP000007962"/>
    </source>
</evidence>
<organism evidence="1 2">
    <name type="scientific">Beutenbergia cavernae (strain ATCC BAA-8 / DSM 12333 / CCUG 43141 / JCM 11478 / NBRC 16432 / NCIMB 13614 / HKI 0122)</name>
    <dbReference type="NCBI Taxonomy" id="471853"/>
    <lineage>
        <taxon>Bacteria</taxon>
        <taxon>Bacillati</taxon>
        <taxon>Actinomycetota</taxon>
        <taxon>Actinomycetes</taxon>
        <taxon>Micrococcales</taxon>
        <taxon>Beutenbergiaceae</taxon>
        <taxon>Beutenbergia</taxon>
    </lineage>
</organism>
<proteinExistence type="predicted"/>
<gene>
    <name evidence="1" type="ordered locus">Bcav_1477</name>
</gene>
<accession>C5C2P7</accession>
<dbReference type="eggNOG" id="ENOG5032V07">
    <property type="taxonomic scope" value="Bacteria"/>
</dbReference>
<dbReference type="HOGENOM" id="CLU_071262_0_0_11"/>
<dbReference type="AlphaFoldDB" id="C5C2P7"/>
<protein>
    <recommendedName>
        <fullName evidence="3">ATP/GTP-binding protein</fullName>
    </recommendedName>
</protein>
<dbReference type="RefSeq" id="WP_015881973.1">
    <property type="nucleotide sequence ID" value="NC_012669.1"/>
</dbReference>
<dbReference type="OrthoDB" id="3742379at2"/>
<sequence>MLTPHRVALLLVSALVFGIGWSALGNVPAAEARQICYINEITKTMDCRDDGSAGNPGDPGENGEWVCYWDTDKDGVPDEIECVTEQGRWKGTCYEKPVEPQPPFEDPLWEGRTDGYIAQCTPFGPEPDHMECDALGGCDPWISKYWVPGAPGTAPSAEELARRAVVQMQLQPIAIGMSPAPTVEPPSILINAPTHLYVENPGEATTGPSTETASDSGLTVTATATLERIEWDMGDGTVVTCEGDALLGQAWTEDMGWDEPVCGHYYEHTSTDEPGGAYTVTAVSYWGIEWELVGGGEAGSFDYDLLASVQVGVRDAPAHLVPDPTG</sequence>
<reference evidence="1 2" key="1">
    <citation type="journal article" date="2009" name="Stand. Genomic Sci.">
        <title>Complete genome sequence of Beutenbergia cavernae type strain (HKI 0122).</title>
        <authorList>
            <person name="Land M."/>
            <person name="Pukall R."/>
            <person name="Abt B."/>
            <person name="Goker M."/>
            <person name="Rohde M."/>
            <person name="Glavina Del Rio T."/>
            <person name="Tice H."/>
            <person name="Copeland A."/>
            <person name="Cheng J.F."/>
            <person name="Lucas S."/>
            <person name="Chen F."/>
            <person name="Nolan M."/>
            <person name="Bruce D."/>
            <person name="Goodwin L."/>
            <person name="Pitluck S."/>
            <person name="Ivanova N."/>
            <person name="Mavromatis K."/>
            <person name="Ovchinnikova G."/>
            <person name="Pati A."/>
            <person name="Chen A."/>
            <person name="Palaniappan K."/>
            <person name="Hauser L."/>
            <person name="Chang Y.J."/>
            <person name="Jefferies C.C."/>
            <person name="Saunders E."/>
            <person name="Brettin T."/>
            <person name="Detter J.C."/>
            <person name="Han C."/>
            <person name="Chain P."/>
            <person name="Bristow J."/>
            <person name="Eisen J.A."/>
            <person name="Markowitz V."/>
            <person name="Hugenholtz P."/>
            <person name="Kyrpides N.C."/>
            <person name="Klenk H.P."/>
            <person name="Lapidus A."/>
        </authorList>
    </citation>
    <scope>NUCLEOTIDE SEQUENCE [LARGE SCALE GENOMIC DNA]</scope>
    <source>
        <strain evidence="2">ATCC BAA-8 / DSM 12333 / NBRC 16432</strain>
    </source>
</reference>
<keyword evidence="2" id="KW-1185">Reference proteome</keyword>
<name>C5C2P7_BEUC1</name>
<dbReference type="Proteomes" id="UP000007962">
    <property type="component" value="Chromosome"/>
</dbReference>
<dbReference type="EMBL" id="CP001618">
    <property type="protein sequence ID" value="ACQ79733.1"/>
    <property type="molecule type" value="Genomic_DNA"/>
</dbReference>
<dbReference type="KEGG" id="bcv:Bcav_1477"/>